<dbReference type="Proteomes" id="UP001230005">
    <property type="component" value="Unassembled WGS sequence"/>
</dbReference>
<dbReference type="GO" id="GO:0052881">
    <property type="term" value="F:4-hydroxyphenylacetate 3-monooxygenase activity"/>
    <property type="evidence" value="ECO:0007669"/>
    <property type="project" value="UniProtKB-EC"/>
</dbReference>
<dbReference type="NCBIfam" id="TIGR02309">
    <property type="entry name" value="HpaB-1"/>
    <property type="match status" value="1"/>
</dbReference>
<dbReference type="Pfam" id="PF11794">
    <property type="entry name" value="HpaB_N"/>
    <property type="match status" value="1"/>
</dbReference>
<dbReference type="Gene3D" id="2.40.110.10">
    <property type="entry name" value="Butyryl-CoA Dehydrogenase, subunit A, domain 2"/>
    <property type="match status" value="1"/>
</dbReference>
<evidence type="ECO:0000256" key="3">
    <source>
        <dbReference type="ARBA" id="ARBA00023002"/>
    </source>
</evidence>
<dbReference type="InterPro" id="IPR024719">
    <property type="entry name" value="HpaB/PvcC/4-BUDH_C"/>
</dbReference>
<keyword evidence="7" id="KW-1185">Reference proteome</keyword>
<evidence type="ECO:0000313" key="6">
    <source>
        <dbReference type="EMBL" id="MDQ0257155.1"/>
    </source>
</evidence>
<dbReference type="Gene3D" id="1.10.3140.10">
    <property type="entry name" value="4-hydroxybutyryl-coa dehydratase, domain 1"/>
    <property type="match status" value="1"/>
</dbReference>
<dbReference type="PANTHER" id="PTHR36117">
    <property type="entry name" value="4-HYDROXYPHENYLACETATE 3-MONOOXYGENASE-RELATED"/>
    <property type="match status" value="1"/>
</dbReference>
<sequence length="493" mass="56042">MGIRTGEDYINGLQSKKPEIWMEGRRITDITNEPVFKQPIKEIAKLYDMQHDSEYQDKITSICEETGERVSNAFIVPRTYHDLMARRALYEIWAKATFGLMGRTPDFLNVTVTAMASTPEFYAKYNPQWAENIQNYYRYIRDNDLFLTHAIMNPQTDRTKTSKDQKDPYTYLGAVQETEEGIIVRGAKMLATLAPITDEVIIYSFPGFRPGEEDYAISFAVPIDTPGLRLICREPVQDGKRSIFDHPLASRFEEQDAVLVFDDVLVPWDRVFIYKNIEAANRIYSDTGLSQNMHQATVRGLIKLQFAQEVASSIADSIGVDGFLNVQNQLGELVQSVESIRALLRTAENEFTVRPNGEVVPNPIPLETIRGILPKAYPRAIEIIQTIGAGGLLVPPTQADMEALSDDIERYYGGREGVSGEERLHLFKLAWDLTIEGFGQRLVQYERYYSGDPVRKLGMFYNNYKRQNPSFPLVDRALAESKANDSKNKVNTK</sequence>
<gene>
    <name evidence="6" type="ORF">J2S74_004601</name>
</gene>
<dbReference type="EC" id="1.14.14.8" evidence="6"/>
<evidence type="ECO:0000256" key="1">
    <source>
        <dbReference type="ARBA" id="ARBA00022630"/>
    </source>
</evidence>
<proteinExistence type="predicted"/>
<dbReference type="SUPFAM" id="SSF47203">
    <property type="entry name" value="Acyl-CoA dehydrogenase C-terminal domain-like"/>
    <property type="match status" value="1"/>
</dbReference>
<dbReference type="Pfam" id="PF03241">
    <property type="entry name" value="HpaB"/>
    <property type="match status" value="1"/>
</dbReference>
<accession>A0ABU0A493</accession>
<dbReference type="InterPro" id="IPR036250">
    <property type="entry name" value="AcylCo_DH-like_C"/>
</dbReference>
<evidence type="ECO:0000259" key="4">
    <source>
        <dbReference type="Pfam" id="PF03241"/>
    </source>
</evidence>
<dbReference type="EMBL" id="JAUSUG010000023">
    <property type="protein sequence ID" value="MDQ0257155.1"/>
    <property type="molecule type" value="Genomic_DNA"/>
</dbReference>
<feature type="domain" description="HpaB/PvcC/4-BUDH C-terminal" evidence="4">
    <location>
        <begin position="281"/>
        <end position="467"/>
    </location>
</feature>
<feature type="domain" description="HpaB/PvcC/4-BUDH N-terminal" evidence="5">
    <location>
        <begin position="5"/>
        <end position="273"/>
    </location>
</feature>
<name>A0ABU0A493_9BACI</name>
<dbReference type="PANTHER" id="PTHR36117:SF3">
    <property type="entry name" value="4-HYDROXYPHENYLACETATE 3-MONOOXYGENASE-RELATED"/>
    <property type="match status" value="1"/>
</dbReference>
<dbReference type="Gene3D" id="1.20.140.10">
    <property type="entry name" value="Butyryl-CoA Dehydrogenase, subunit A, domain 3"/>
    <property type="match status" value="1"/>
</dbReference>
<reference evidence="6 7" key="1">
    <citation type="submission" date="2023-07" db="EMBL/GenBank/DDBJ databases">
        <title>Genomic Encyclopedia of Type Strains, Phase IV (KMG-IV): sequencing the most valuable type-strain genomes for metagenomic binning, comparative biology and taxonomic classification.</title>
        <authorList>
            <person name="Goeker M."/>
        </authorList>
    </citation>
    <scope>NUCLEOTIDE SEQUENCE [LARGE SCALE GENOMIC DNA]</scope>
    <source>
        <strain evidence="6 7">DSM 9768</strain>
    </source>
</reference>
<dbReference type="PIRSF" id="PIRSF000331">
    <property type="entry name" value="HpaA_HpaB"/>
    <property type="match status" value="1"/>
</dbReference>
<evidence type="ECO:0000313" key="7">
    <source>
        <dbReference type="Proteomes" id="UP001230005"/>
    </source>
</evidence>
<dbReference type="SUPFAM" id="SSF56645">
    <property type="entry name" value="Acyl-CoA dehydrogenase NM domain-like"/>
    <property type="match status" value="1"/>
</dbReference>
<dbReference type="InterPro" id="IPR046373">
    <property type="entry name" value="Acyl-CoA_Oxase/DH_mid-dom_sf"/>
</dbReference>
<evidence type="ECO:0000259" key="5">
    <source>
        <dbReference type="Pfam" id="PF11794"/>
    </source>
</evidence>
<dbReference type="InterPro" id="IPR004925">
    <property type="entry name" value="HpaB/PvcC/4-BUDH"/>
</dbReference>
<dbReference type="InterPro" id="IPR024674">
    <property type="entry name" value="HpaB/PvcC/4-BUDH_N"/>
</dbReference>
<dbReference type="InterPro" id="IPR012687">
    <property type="entry name" value="HpaB_Deino-type"/>
</dbReference>
<protein>
    <submittedName>
        <fullName evidence="6">Anthranilate 3-monooxygenase (FAD)/4-hydroxyphenylacetate 3-monooxygenase</fullName>
        <ecNumber evidence="6">1.14.14.8</ecNumber>
        <ecNumber evidence="6">1.14.14.9</ecNumber>
    </submittedName>
</protein>
<organism evidence="6 7">
    <name type="scientific">Evansella vedderi</name>
    <dbReference type="NCBI Taxonomy" id="38282"/>
    <lineage>
        <taxon>Bacteria</taxon>
        <taxon>Bacillati</taxon>
        <taxon>Bacillota</taxon>
        <taxon>Bacilli</taxon>
        <taxon>Bacillales</taxon>
        <taxon>Bacillaceae</taxon>
        <taxon>Evansella</taxon>
    </lineage>
</organism>
<keyword evidence="3 6" id="KW-0560">Oxidoreductase</keyword>
<keyword evidence="2" id="KW-0274">FAD</keyword>
<evidence type="ECO:0000256" key="2">
    <source>
        <dbReference type="ARBA" id="ARBA00022827"/>
    </source>
</evidence>
<dbReference type="EC" id="1.14.14.9" evidence="6"/>
<keyword evidence="1" id="KW-0285">Flavoprotein</keyword>
<dbReference type="InterPro" id="IPR009100">
    <property type="entry name" value="AcylCoA_DH/oxidase_NM_dom_sf"/>
</dbReference>
<comment type="caution">
    <text evidence="6">The sequence shown here is derived from an EMBL/GenBank/DDBJ whole genome shotgun (WGS) entry which is preliminary data.</text>
</comment>
<dbReference type="RefSeq" id="WP_307330432.1">
    <property type="nucleotide sequence ID" value="NZ_JAUSUG010000023.1"/>
</dbReference>